<dbReference type="Pfam" id="PF12710">
    <property type="entry name" value="HAD"/>
    <property type="match status" value="1"/>
</dbReference>
<name>A0A4Y6PUB6_PERCE</name>
<accession>A0A5B8Y7H4</accession>
<feature type="compositionally biased region" description="Basic and acidic residues" evidence="1">
    <location>
        <begin position="61"/>
        <end position="76"/>
    </location>
</feature>
<dbReference type="InterPro" id="IPR023214">
    <property type="entry name" value="HAD_sf"/>
</dbReference>
<dbReference type="InterPro" id="IPR036412">
    <property type="entry name" value="HAD-like_sf"/>
</dbReference>
<dbReference type="OrthoDB" id="1633110at2"/>
<dbReference type="EMBL" id="CP041186">
    <property type="protein sequence ID" value="QDG51926.1"/>
    <property type="molecule type" value="Genomic_DNA"/>
</dbReference>
<dbReference type="PANTHER" id="PTHR43344">
    <property type="entry name" value="PHOSPHOSERINE PHOSPHATASE"/>
    <property type="match status" value="1"/>
</dbReference>
<keyword evidence="3" id="KW-1185">Reference proteome</keyword>
<gene>
    <name evidence="2" type="ORF">FIV42_14610</name>
</gene>
<accession>A0A4Y6PUB6</accession>
<evidence type="ECO:0000313" key="3">
    <source>
        <dbReference type="Proteomes" id="UP000315995"/>
    </source>
</evidence>
<dbReference type="Proteomes" id="UP000315995">
    <property type="component" value="Chromosome"/>
</dbReference>
<proteinExistence type="predicted"/>
<reference evidence="2 3" key="1">
    <citation type="submission" date="2019-06" db="EMBL/GenBank/DDBJ databases">
        <title>Persicimonas caeni gen. nov., sp. nov., a predatory bacterium isolated from solar saltern.</title>
        <authorList>
            <person name="Wang S."/>
        </authorList>
    </citation>
    <scope>NUCLEOTIDE SEQUENCE [LARGE SCALE GENOMIC DNA]</scope>
    <source>
        <strain evidence="2 3">YN101</strain>
    </source>
</reference>
<organism evidence="2 3">
    <name type="scientific">Persicimonas caeni</name>
    <dbReference type="NCBI Taxonomy" id="2292766"/>
    <lineage>
        <taxon>Bacteria</taxon>
        <taxon>Deltaproteobacteria</taxon>
        <taxon>Bradymonadales</taxon>
        <taxon>Bradymonadaceae</taxon>
        <taxon>Persicimonas</taxon>
    </lineage>
</organism>
<sequence>MSRQTPLRNGPSMIRSGRRACFFLAGGRWMDVERVVAVVVAGLGISLALGGCASPSQTAPEDEKPMNEKPAADRAAEHTEARLLDPNVDGWTDANRAAINAMLAEQAAKLANRSAGERVVAVFDWDNTVIKNDVGDATMEWMIDHNLIAQPPAKDWSKTNPALTEAATAALSAACDAAGEPGEWLQTAGEDGPNACGREIWSIYSTSQTTGGDAAWTDEMTETINQPYAWVAQLQAGHTPDEVRAFATEAFEERLEAPVDSGRYIRIYEPMRDLIGALQANGVEVWVVTASPQYVVDPIAERAGVPGERVIGIRNVLADGKLTYGFQGCGPAADNNTTMMTYDVGKRCWINKEIFELPADAQMSIPEDASRRPVFVAGDSDTDIGMLVDATDLRLVIDRHKGGVMCLATANGDGTWLIQPMFIEPKAQRSAAYQCSEAD</sequence>
<feature type="region of interest" description="Disordered" evidence="1">
    <location>
        <begin position="55"/>
        <end position="76"/>
    </location>
</feature>
<evidence type="ECO:0000256" key="1">
    <source>
        <dbReference type="SAM" id="MobiDB-lite"/>
    </source>
</evidence>
<evidence type="ECO:0000313" key="2">
    <source>
        <dbReference type="EMBL" id="QDG51926.1"/>
    </source>
</evidence>
<dbReference type="AlphaFoldDB" id="A0A4Y6PUB6"/>
<dbReference type="GO" id="GO:0016787">
    <property type="term" value="F:hydrolase activity"/>
    <property type="evidence" value="ECO:0007669"/>
    <property type="project" value="UniProtKB-KW"/>
</dbReference>
<dbReference type="InterPro" id="IPR050582">
    <property type="entry name" value="HAD-like_SerB"/>
</dbReference>
<protein>
    <submittedName>
        <fullName evidence="2">Haloacid dehalogenase-like hydrolase</fullName>
    </submittedName>
</protein>
<dbReference type="Gene3D" id="3.40.50.1000">
    <property type="entry name" value="HAD superfamily/HAD-like"/>
    <property type="match status" value="2"/>
</dbReference>
<dbReference type="SUPFAM" id="SSF56784">
    <property type="entry name" value="HAD-like"/>
    <property type="match status" value="1"/>
</dbReference>
<keyword evidence="2" id="KW-0378">Hydrolase</keyword>